<dbReference type="EMBL" id="AFCO01000621">
    <property type="protein sequence ID" value="EHC59469.1"/>
    <property type="molecule type" value="Genomic_DNA"/>
</dbReference>
<name>G5NBD8_SALET</name>
<gene>
    <name evidence="2" type="ORF">LTSEINV_1824</name>
</gene>
<sequence length="50" mass="5838">DISHISTIKYLIHLFWLFIPQIVYSQIMLRLALNLLLNKGMVIESHSNAE</sequence>
<keyword evidence="1" id="KW-0812">Transmembrane</keyword>
<keyword evidence="1" id="KW-1133">Transmembrane helix</keyword>
<evidence type="ECO:0000256" key="1">
    <source>
        <dbReference type="SAM" id="Phobius"/>
    </source>
</evidence>
<keyword evidence="1" id="KW-0472">Membrane</keyword>
<dbReference type="Proteomes" id="UP000003532">
    <property type="component" value="Unassembled WGS sequence"/>
</dbReference>
<evidence type="ECO:0000313" key="2">
    <source>
        <dbReference type="EMBL" id="EHC59469.1"/>
    </source>
</evidence>
<dbReference type="AlphaFoldDB" id="G5NBD8"/>
<feature type="transmembrane region" description="Helical" evidence="1">
    <location>
        <begin position="12"/>
        <end position="33"/>
    </location>
</feature>
<organism evidence="2 3">
    <name type="scientific">Salmonella enterica subsp. enterica serovar Inverness str. R8-3668</name>
    <dbReference type="NCBI Taxonomy" id="913075"/>
    <lineage>
        <taxon>Bacteria</taxon>
        <taxon>Pseudomonadati</taxon>
        <taxon>Pseudomonadota</taxon>
        <taxon>Gammaproteobacteria</taxon>
        <taxon>Enterobacterales</taxon>
        <taxon>Enterobacteriaceae</taxon>
        <taxon>Salmonella</taxon>
    </lineage>
</organism>
<comment type="caution">
    <text evidence="2">The sequence shown here is derived from an EMBL/GenBank/DDBJ whole genome shotgun (WGS) entry which is preliminary data.</text>
</comment>
<accession>G5NBD8</accession>
<protein>
    <submittedName>
        <fullName evidence="2">Uncharacterized protein</fullName>
    </submittedName>
</protein>
<reference evidence="2 3" key="1">
    <citation type="journal article" date="2011" name="BMC Genomics">
        <title>Genome sequencing reveals diversification of virulence factor content and possible host adaptation in distinct subpopulations of Salmonella enterica.</title>
        <authorList>
            <person name="den Bakker H.C."/>
            <person name="Moreno Switt A.I."/>
            <person name="Govoni G."/>
            <person name="Cummings C.A."/>
            <person name="Ranieri M.L."/>
            <person name="Degoricija L."/>
            <person name="Hoelzer K."/>
            <person name="Rodriguez-Rivera L.D."/>
            <person name="Brown S."/>
            <person name="Bolchacova E."/>
            <person name="Furtado M.R."/>
            <person name="Wiedmann M."/>
        </authorList>
    </citation>
    <scope>NUCLEOTIDE SEQUENCE [LARGE SCALE GENOMIC DNA]</scope>
    <source>
        <strain evidence="2 3">R8-3668</strain>
    </source>
</reference>
<feature type="non-terminal residue" evidence="2">
    <location>
        <position position="1"/>
    </location>
</feature>
<evidence type="ECO:0000313" key="3">
    <source>
        <dbReference type="Proteomes" id="UP000003532"/>
    </source>
</evidence>
<proteinExistence type="predicted"/>